<evidence type="ECO:0000256" key="1">
    <source>
        <dbReference type="ARBA" id="ARBA00006397"/>
    </source>
</evidence>
<dbReference type="InterPro" id="IPR036388">
    <property type="entry name" value="WH-like_DNA-bd_sf"/>
</dbReference>
<feature type="domain" description="PCI" evidence="6">
    <location>
        <begin position="321"/>
        <end position="498"/>
    </location>
</feature>
<dbReference type="InterPro" id="IPR001041">
    <property type="entry name" value="2Fe-2S_ferredoxin-type"/>
</dbReference>
<dbReference type="InterPro" id="IPR054559">
    <property type="entry name" value="PSMD12-CSN4-like_N"/>
</dbReference>
<dbReference type="Pfam" id="PF18098">
    <property type="entry name" value="RPN5_C"/>
    <property type="match status" value="1"/>
</dbReference>
<keyword evidence="2" id="KW-0479">Metal-binding</keyword>
<feature type="compositionally biased region" description="Basic and acidic residues" evidence="5">
    <location>
        <begin position="271"/>
        <end position="286"/>
    </location>
</feature>
<dbReference type="GO" id="GO:0008541">
    <property type="term" value="C:proteasome regulatory particle, lid subcomplex"/>
    <property type="evidence" value="ECO:0007669"/>
    <property type="project" value="TreeGrafter"/>
</dbReference>
<gene>
    <name evidence="8" type="ORF">AB675_5754</name>
</gene>
<dbReference type="PANTHER" id="PTHR10855">
    <property type="entry name" value="26S PROTEASOME NON-ATPASE REGULATORY SUBUNIT 12/COP9 SIGNALOSOME COMPLEX SUBUNIT 4"/>
    <property type="match status" value="1"/>
</dbReference>
<dbReference type="InterPro" id="IPR036390">
    <property type="entry name" value="WH_DNA-bd_sf"/>
</dbReference>
<comment type="caution">
    <text evidence="8">The sequence shown here is derived from an EMBL/GenBank/DDBJ whole genome shotgun (WGS) entry which is preliminary data.</text>
</comment>
<evidence type="ECO:0000256" key="5">
    <source>
        <dbReference type="SAM" id="MobiDB-lite"/>
    </source>
</evidence>
<dbReference type="GO" id="GO:0005737">
    <property type="term" value="C:cytoplasm"/>
    <property type="evidence" value="ECO:0007669"/>
    <property type="project" value="TreeGrafter"/>
</dbReference>
<dbReference type="VEuPathDB" id="FungiDB:AB675_5754"/>
<dbReference type="Pfam" id="PF01399">
    <property type="entry name" value="PCI"/>
    <property type="match status" value="1"/>
</dbReference>
<dbReference type="Pfam" id="PF00111">
    <property type="entry name" value="Fer2"/>
    <property type="match status" value="1"/>
</dbReference>
<dbReference type="GO" id="GO:0005634">
    <property type="term" value="C:nucleus"/>
    <property type="evidence" value="ECO:0007669"/>
    <property type="project" value="UniProtKB-ARBA"/>
</dbReference>
<reference evidence="8 9" key="1">
    <citation type="submission" date="2015-06" db="EMBL/GenBank/DDBJ databases">
        <title>Draft genome of the ant-associated black yeast Phialophora attae CBS 131958.</title>
        <authorList>
            <person name="Moreno L.F."/>
            <person name="Stielow B.J."/>
            <person name="de Hoog S."/>
            <person name="Vicente V.A."/>
            <person name="Weiss V.A."/>
            <person name="de Vries M."/>
            <person name="Cruz L.M."/>
            <person name="Souza E.M."/>
        </authorList>
    </citation>
    <scope>NUCLEOTIDE SEQUENCE [LARGE SCALE GENOMIC DNA]</scope>
    <source>
        <strain evidence="8 9">CBS 131958</strain>
    </source>
</reference>
<comment type="similarity">
    <text evidence="1">Belongs to the proteasome subunit p55 family.</text>
</comment>
<dbReference type="PROSITE" id="PS50250">
    <property type="entry name" value="PCI"/>
    <property type="match status" value="1"/>
</dbReference>
<dbReference type="InterPro" id="IPR012675">
    <property type="entry name" value="Beta-grasp_dom_sf"/>
</dbReference>
<evidence type="ECO:0000256" key="3">
    <source>
        <dbReference type="ARBA" id="ARBA00022942"/>
    </source>
</evidence>
<dbReference type="PROSITE" id="PS51085">
    <property type="entry name" value="2FE2S_FER_2"/>
    <property type="match status" value="1"/>
</dbReference>
<evidence type="ECO:0000313" key="9">
    <source>
        <dbReference type="Proteomes" id="UP000038010"/>
    </source>
</evidence>
<accession>A0A0N1H7R9</accession>
<evidence type="ECO:0000259" key="7">
    <source>
        <dbReference type="PROSITE" id="PS51085"/>
    </source>
</evidence>
<dbReference type="Gene3D" id="3.10.20.30">
    <property type="match status" value="1"/>
</dbReference>
<dbReference type="Gene3D" id="1.10.10.10">
    <property type="entry name" value="Winged helix-like DNA-binding domain superfamily/Winged helix DNA-binding domain"/>
    <property type="match status" value="1"/>
</dbReference>
<dbReference type="InterPro" id="IPR036010">
    <property type="entry name" value="2Fe-2S_ferredoxin-like_sf"/>
</dbReference>
<dbReference type="CDD" id="cd00207">
    <property type="entry name" value="fer2"/>
    <property type="match status" value="1"/>
</dbReference>
<dbReference type="GeneID" id="28737873"/>
<evidence type="ECO:0000313" key="8">
    <source>
        <dbReference type="EMBL" id="KPI38834.1"/>
    </source>
</evidence>
<dbReference type="PANTHER" id="PTHR10855:SF1">
    <property type="entry name" value="26S PROTEASOME NON-ATPASE REGULATORY SUBUNIT 12"/>
    <property type="match status" value="1"/>
</dbReference>
<dbReference type="InterPro" id="IPR000717">
    <property type="entry name" value="PCI_dom"/>
</dbReference>
<name>A0A0N1H7R9_9EURO</name>
<keyword evidence="9" id="KW-1185">Reference proteome</keyword>
<organism evidence="8 9">
    <name type="scientific">Cyphellophora attinorum</name>
    <dbReference type="NCBI Taxonomy" id="1664694"/>
    <lineage>
        <taxon>Eukaryota</taxon>
        <taxon>Fungi</taxon>
        <taxon>Dikarya</taxon>
        <taxon>Ascomycota</taxon>
        <taxon>Pezizomycotina</taxon>
        <taxon>Eurotiomycetes</taxon>
        <taxon>Chaetothyriomycetidae</taxon>
        <taxon>Chaetothyriales</taxon>
        <taxon>Cyphellophoraceae</taxon>
        <taxon>Cyphellophora</taxon>
    </lineage>
</organism>
<dbReference type="EMBL" id="LFJN01000017">
    <property type="protein sequence ID" value="KPI38834.1"/>
    <property type="molecule type" value="Genomic_DNA"/>
</dbReference>
<evidence type="ECO:0000259" key="6">
    <source>
        <dbReference type="PROSITE" id="PS50250"/>
    </source>
</evidence>
<keyword evidence="2" id="KW-0408">Iron</keyword>
<sequence>MADIEEATITFCKSKKTAKWHAKDSQTLLQFAEAQGLKPDYGCRSGICCTCETKLLKGEVDGPEGDGAGTILICSSTPASTESDLSKAIDQLTGLEKKARQSSDLASTSRTLTAIVTICKQQGDWSMLNEQVLLLSKKHGQLKQAITKMVQDVMSFIDDTPDLETKLSVIETLRTVTEGKIFVEVERARVTRILSNIKKTQGDINKARDILCELQVETFGSMTRREKTEFILEQVALCIDSGDWTQAQILSRKISTRYFARKPTKTPEQLEAERKKREEEEKKRQPSDPPAEVVDDDVTDLKLRYYEQQITLAKHEDKYLDACKHYRQVLDTESVEKNSEQLRAVLQRVIYFILLAPYDNEQSDLLHRINLDARNLAEVSKDAALLKQFTISELMRWPMVEQQYGAHLTSTDIFSKEKDKDDEKAHGRYEALRHRVIEHNVRVVAKYYTRITFPRLTELLDLTEEETEKYISDLVTKKTVFARIDRPARVVDFEVRRGPDEVLDEWSGSMKGLLGLLERVGHLIQREEMMARIQPGPDVKKSATKA</sequence>
<keyword evidence="2" id="KW-0001">2Fe-2S</keyword>
<dbReference type="FunFam" id="1.10.10.10:FF:000070">
    <property type="entry name" value="26S proteasome non-ATPase regulatory subunit 12"/>
    <property type="match status" value="1"/>
</dbReference>
<dbReference type="OrthoDB" id="268763at2759"/>
<keyword evidence="4" id="KW-0411">Iron-sulfur</keyword>
<dbReference type="Pfam" id="PF22241">
    <property type="entry name" value="PSMD12-CSN4_N"/>
    <property type="match status" value="2"/>
</dbReference>
<dbReference type="Proteomes" id="UP000038010">
    <property type="component" value="Unassembled WGS sequence"/>
</dbReference>
<evidence type="ECO:0000256" key="2">
    <source>
        <dbReference type="ARBA" id="ARBA00022714"/>
    </source>
</evidence>
<dbReference type="GO" id="GO:0051537">
    <property type="term" value="F:2 iron, 2 sulfur cluster binding"/>
    <property type="evidence" value="ECO:0007669"/>
    <property type="project" value="UniProtKB-KW"/>
</dbReference>
<dbReference type="AlphaFoldDB" id="A0A0N1H7R9"/>
<proteinExistence type="inferred from homology"/>
<dbReference type="RefSeq" id="XP_017998797.1">
    <property type="nucleotide sequence ID" value="XM_018145993.1"/>
</dbReference>
<feature type="region of interest" description="Disordered" evidence="5">
    <location>
        <begin position="263"/>
        <end position="294"/>
    </location>
</feature>
<dbReference type="SUPFAM" id="SSF46785">
    <property type="entry name" value="Winged helix' DNA-binding domain"/>
    <property type="match status" value="1"/>
</dbReference>
<protein>
    <submittedName>
        <fullName evidence="8">26S proteasome non-ATPase regulatory subunit 12</fullName>
    </submittedName>
</protein>
<dbReference type="SMART" id="SM00088">
    <property type="entry name" value="PINT"/>
    <property type="match status" value="1"/>
</dbReference>
<dbReference type="SUPFAM" id="SSF54292">
    <property type="entry name" value="2Fe-2S ferredoxin-like"/>
    <property type="match status" value="1"/>
</dbReference>
<dbReference type="STRING" id="1664694.A0A0N1H7R9"/>
<keyword evidence="3 8" id="KW-0647">Proteasome</keyword>
<dbReference type="InterPro" id="IPR040134">
    <property type="entry name" value="PSMD12/CSN4"/>
</dbReference>
<dbReference type="InterPro" id="IPR040896">
    <property type="entry name" value="RPN5_C"/>
</dbReference>
<evidence type="ECO:0000256" key="4">
    <source>
        <dbReference type="ARBA" id="ARBA00023014"/>
    </source>
</evidence>
<feature type="domain" description="2Fe-2S ferredoxin-type" evidence="7">
    <location>
        <begin position="7"/>
        <end position="95"/>
    </location>
</feature>